<accession>A0A1Q9EPI9</accession>
<gene>
    <name evidence="3" type="ORF">AK812_SmicGene7020</name>
</gene>
<reference evidence="3 4" key="1">
    <citation type="submission" date="2016-02" db="EMBL/GenBank/DDBJ databases">
        <title>Genome analysis of coral dinoflagellate symbionts highlights evolutionary adaptations to a symbiotic lifestyle.</title>
        <authorList>
            <person name="Aranda M."/>
            <person name="Li Y."/>
            <person name="Liew Y.J."/>
            <person name="Baumgarten S."/>
            <person name="Simakov O."/>
            <person name="Wilson M."/>
            <person name="Piel J."/>
            <person name="Ashoor H."/>
            <person name="Bougouffa S."/>
            <person name="Bajic V.B."/>
            <person name="Ryu T."/>
            <person name="Ravasi T."/>
            <person name="Bayer T."/>
            <person name="Micklem G."/>
            <person name="Kim H."/>
            <person name="Bhak J."/>
            <person name="Lajeunesse T.C."/>
            <person name="Voolstra C.R."/>
        </authorList>
    </citation>
    <scope>NUCLEOTIDE SEQUENCE [LARGE SCALE GENOMIC DNA]</scope>
    <source>
        <strain evidence="3 4">CCMP2467</strain>
    </source>
</reference>
<sequence length="786" mass="87941">MFSRNFCSHTCSRQSVMQPLLYLCVRGIITWFLYKERRFRTFSASTGSVLSCGAAHCWAVSYALVAALLLHAVRLSTKGWNAQLPWFLRVAEQLTFVCGIVWWLAGVLLTIIRSLRIDQEGMGLPLDQKESIIPRLMAISQSRRNKDFIALAHRLSFGCIFLCILMLCLGIFSFGTSVSSSELAAALVALCFCVPHAALAAQSLGWAGGSEMAFRAAASEAAMLAPQFTVIVACADADGPASWWQAVLRLASSLLFAAALVMVARMPPRLRPPSVWEMLESVALDVIAFAMITLSMPHVHNDGMVPVMLVFVVLCILCINFRETRAIIAEFVEPIVPLLATEASEPPPAHLREALRRSAHGLFVINSLLMLRQAMQHHVAQSRTREIDDQWKPPEAESWDYRPEPELERAEDSDYFGEYADSESSMMPSQGDLMWVDSWPITLAMRWRSEALRQEIEVFFEGPKKAEAFRAQSVPACLPFAAYCPPNMKSWRAFLFALLAAVLAGHLQGCEEETDTATGNGTDDGHSHDHDDGHSHDHDDGHSHDHDHDHDHNDSHDHDHNDSHDHDHNDSHDHDDNDSHDNTQALALHLAFGEGVHEKLNRLQSAVVVQEILGKKHRDAEVKQKDQVAELCEGMEDALITAEAELDVSTDRPPPILVEYRKNRTDQETLMQENVFRRYGGLMDAIKEKELRFHGWWMELSTSSVGDETLNRLVDAILVPLSIAWNFDIHSQETSGVLLAMSFWSGMVYWGSDIPLNFCTAVYFEGNLVSEKACSHWTSPALSERL</sequence>
<feature type="transmembrane region" description="Helical" evidence="2">
    <location>
        <begin position="243"/>
        <end position="263"/>
    </location>
</feature>
<dbReference type="EMBL" id="LSRX01000098">
    <property type="protein sequence ID" value="OLQ09342.1"/>
    <property type="molecule type" value="Genomic_DNA"/>
</dbReference>
<keyword evidence="4" id="KW-1185">Reference proteome</keyword>
<feature type="transmembrane region" description="Helical" evidence="2">
    <location>
        <begin position="46"/>
        <end position="73"/>
    </location>
</feature>
<evidence type="ECO:0000256" key="2">
    <source>
        <dbReference type="SAM" id="Phobius"/>
    </source>
</evidence>
<dbReference type="Proteomes" id="UP000186817">
    <property type="component" value="Unassembled WGS sequence"/>
</dbReference>
<name>A0A1Q9EPI9_SYMMI</name>
<keyword evidence="2" id="KW-0812">Transmembrane</keyword>
<evidence type="ECO:0000313" key="3">
    <source>
        <dbReference type="EMBL" id="OLQ09342.1"/>
    </source>
</evidence>
<feature type="compositionally biased region" description="Basic and acidic residues" evidence="1">
    <location>
        <begin position="523"/>
        <end position="581"/>
    </location>
</feature>
<feature type="transmembrane region" description="Helical" evidence="2">
    <location>
        <begin position="93"/>
        <end position="112"/>
    </location>
</feature>
<proteinExistence type="predicted"/>
<feature type="transmembrane region" description="Helical" evidence="2">
    <location>
        <begin position="151"/>
        <end position="172"/>
    </location>
</feature>
<feature type="transmembrane region" description="Helical" evidence="2">
    <location>
        <begin position="184"/>
        <end position="201"/>
    </location>
</feature>
<comment type="caution">
    <text evidence="3">The sequence shown here is derived from an EMBL/GenBank/DDBJ whole genome shotgun (WGS) entry which is preliminary data.</text>
</comment>
<evidence type="ECO:0000313" key="4">
    <source>
        <dbReference type="Proteomes" id="UP000186817"/>
    </source>
</evidence>
<feature type="transmembrane region" description="Helical" evidence="2">
    <location>
        <begin position="16"/>
        <end position="34"/>
    </location>
</feature>
<keyword evidence="2" id="KW-0472">Membrane</keyword>
<protein>
    <submittedName>
        <fullName evidence="3">Uncharacterized protein</fullName>
    </submittedName>
</protein>
<feature type="transmembrane region" description="Helical" evidence="2">
    <location>
        <begin position="303"/>
        <end position="321"/>
    </location>
</feature>
<keyword evidence="2" id="KW-1133">Transmembrane helix</keyword>
<evidence type="ECO:0000256" key="1">
    <source>
        <dbReference type="SAM" id="MobiDB-lite"/>
    </source>
</evidence>
<feature type="region of interest" description="Disordered" evidence="1">
    <location>
        <begin position="513"/>
        <end position="581"/>
    </location>
</feature>
<dbReference type="OrthoDB" id="432969at2759"/>
<organism evidence="3 4">
    <name type="scientific">Symbiodinium microadriaticum</name>
    <name type="common">Dinoflagellate</name>
    <name type="synonym">Zooxanthella microadriatica</name>
    <dbReference type="NCBI Taxonomy" id="2951"/>
    <lineage>
        <taxon>Eukaryota</taxon>
        <taxon>Sar</taxon>
        <taxon>Alveolata</taxon>
        <taxon>Dinophyceae</taxon>
        <taxon>Suessiales</taxon>
        <taxon>Symbiodiniaceae</taxon>
        <taxon>Symbiodinium</taxon>
    </lineage>
</organism>
<dbReference type="AlphaFoldDB" id="A0A1Q9EPI9"/>